<reference evidence="1" key="1">
    <citation type="submission" date="2021-06" db="EMBL/GenBank/DDBJ databases">
        <authorList>
            <person name="Hodson N. C."/>
            <person name="Mongue J. A."/>
            <person name="Jaron S. K."/>
        </authorList>
    </citation>
    <scope>NUCLEOTIDE SEQUENCE</scope>
</reference>
<proteinExistence type="predicted"/>
<sequence length="29" mass="3645">YTYGWADIFVTRFRNDPTMWPRGLLPERW</sequence>
<organism evidence="1 2">
    <name type="scientific">Allacma fusca</name>
    <dbReference type="NCBI Taxonomy" id="39272"/>
    <lineage>
        <taxon>Eukaryota</taxon>
        <taxon>Metazoa</taxon>
        <taxon>Ecdysozoa</taxon>
        <taxon>Arthropoda</taxon>
        <taxon>Hexapoda</taxon>
        <taxon>Collembola</taxon>
        <taxon>Symphypleona</taxon>
        <taxon>Sminthuridae</taxon>
        <taxon>Allacma</taxon>
    </lineage>
</organism>
<protein>
    <submittedName>
        <fullName evidence="1">Uncharacterized protein</fullName>
    </submittedName>
</protein>
<comment type="caution">
    <text evidence="1">The sequence shown here is derived from an EMBL/GenBank/DDBJ whole genome shotgun (WGS) entry which is preliminary data.</text>
</comment>
<dbReference type="EMBL" id="CAJVCH010034806">
    <property type="protein sequence ID" value="CAG7715794.1"/>
    <property type="molecule type" value="Genomic_DNA"/>
</dbReference>
<feature type="non-terminal residue" evidence="1">
    <location>
        <position position="1"/>
    </location>
</feature>
<dbReference type="Proteomes" id="UP000708208">
    <property type="component" value="Unassembled WGS sequence"/>
</dbReference>
<dbReference type="AlphaFoldDB" id="A0A8J2J7H8"/>
<evidence type="ECO:0000313" key="2">
    <source>
        <dbReference type="Proteomes" id="UP000708208"/>
    </source>
</evidence>
<evidence type="ECO:0000313" key="1">
    <source>
        <dbReference type="EMBL" id="CAG7715794.1"/>
    </source>
</evidence>
<keyword evidence="2" id="KW-1185">Reference proteome</keyword>
<accession>A0A8J2J7H8</accession>
<name>A0A8J2J7H8_9HEXA</name>
<gene>
    <name evidence="1" type="ORF">AFUS01_LOCUS5454</name>
</gene>